<keyword evidence="3" id="KW-1185">Reference proteome</keyword>
<dbReference type="PANTHER" id="PTHR14715:SF7">
    <property type="entry name" value="FAM124 DOMAIN-CONTAINING PROTEIN"/>
    <property type="match status" value="1"/>
</dbReference>
<feature type="domain" description="FAM124" evidence="2">
    <location>
        <begin position="176"/>
        <end position="406"/>
    </location>
</feature>
<dbReference type="AlphaFoldDB" id="A0A6P8IJK2"/>
<dbReference type="Proteomes" id="UP000515163">
    <property type="component" value="Unplaced"/>
</dbReference>
<dbReference type="InParanoid" id="A0A6P8IJK2"/>
<name>A0A6P8IJK2_ACTTE</name>
<evidence type="ECO:0000256" key="1">
    <source>
        <dbReference type="ARBA" id="ARBA00006440"/>
    </source>
</evidence>
<dbReference type="OrthoDB" id="10011619at2759"/>
<evidence type="ECO:0000313" key="4">
    <source>
        <dbReference type="RefSeq" id="XP_031567081.1"/>
    </source>
</evidence>
<proteinExistence type="inferred from homology"/>
<dbReference type="InterPro" id="IPR029380">
    <property type="entry name" value="FAM124"/>
</dbReference>
<sequence length="408" mass="46066">MSNLQNELESDELEFLEKAFECCDEADSVSQGVIAVEKDSEKYVKKKSTVPPYPNQPCAERIVRREKVSSSWGIHINKEKQSGSMTNEIPALLCFENGESFNEEMIHKLEKALSTISGGSINVLKYSDLQILAKFKGYDAYQEFGKRFMNGEIQKINGFELTEVKVISVMNPLPFYLEVSCSTSDGPKLQADLSSFFVSYCSNFSCIALKETAQKAIYSTSPTDFPQTDEIVPAISMMFMFMAKAQRNAQKFIQAMEIAGKDWEEFSMPKEFCENGEVFLKFSNTPGVSLSVKQGSPFAGIKIMLFVSKKFEEMETFYSFITGKSPLVVDRMEEGIRYRTYSLSRKLELQLVLHPRLKPLHSKNVNLCFSINNIDNILSGFSGDVCNVGESHWQVKDPEGNSVILYSF</sequence>
<reference evidence="4" key="1">
    <citation type="submission" date="2025-08" db="UniProtKB">
        <authorList>
            <consortium name="RefSeq"/>
        </authorList>
    </citation>
    <scope>IDENTIFICATION</scope>
    <source>
        <tissue evidence="4">Tentacle</tissue>
    </source>
</reference>
<organism evidence="3 4">
    <name type="scientific">Actinia tenebrosa</name>
    <name type="common">Australian red waratah sea anemone</name>
    <dbReference type="NCBI Taxonomy" id="6105"/>
    <lineage>
        <taxon>Eukaryota</taxon>
        <taxon>Metazoa</taxon>
        <taxon>Cnidaria</taxon>
        <taxon>Anthozoa</taxon>
        <taxon>Hexacorallia</taxon>
        <taxon>Actiniaria</taxon>
        <taxon>Actiniidae</taxon>
        <taxon>Actinia</taxon>
    </lineage>
</organism>
<accession>A0A6P8IJK2</accession>
<evidence type="ECO:0000313" key="3">
    <source>
        <dbReference type="Proteomes" id="UP000515163"/>
    </source>
</evidence>
<gene>
    <name evidence="4" type="primary">LOC116302031</name>
</gene>
<dbReference type="GeneID" id="116302031"/>
<evidence type="ECO:0000259" key="2">
    <source>
        <dbReference type="Pfam" id="PF15067"/>
    </source>
</evidence>
<dbReference type="PANTHER" id="PTHR14715">
    <property type="entry name" value="FAM124 DOMAIN-CONTAINING PROTEIN-RELATED"/>
    <property type="match status" value="1"/>
</dbReference>
<dbReference type="KEGG" id="aten:116302031"/>
<protein>
    <submittedName>
        <fullName evidence="4">Uncharacterized protein LOC116302031</fullName>
    </submittedName>
</protein>
<dbReference type="InterPro" id="IPR046365">
    <property type="entry name" value="FAM124_dom"/>
</dbReference>
<comment type="similarity">
    <text evidence="1">Belongs to the FAM124 family.</text>
</comment>
<dbReference type="Pfam" id="PF15067">
    <property type="entry name" value="FAM124"/>
    <property type="match status" value="1"/>
</dbReference>
<dbReference type="RefSeq" id="XP_031567081.1">
    <property type="nucleotide sequence ID" value="XM_031711221.1"/>
</dbReference>